<proteinExistence type="predicted"/>
<dbReference type="PANTHER" id="PTHR17985">
    <property type="entry name" value="SER/THR-RICH PROTEIN T10 IN DGCR REGION"/>
    <property type="match status" value="1"/>
</dbReference>
<dbReference type="PANTHER" id="PTHR17985:SF16">
    <property type="entry name" value="TRANSPORT_GOLGI ORGANIZATION-LIKE PROTEIN (DUF833)"/>
    <property type="match status" value="1"/>
</dbReference>
<dbReference type="Proteomes" id="UP000712600">
    <property type="component" value="Unassembled WGS sequence"/>
</dbReference>
<evidence type="ECO:0000313" key="1">
    <source>
        <dbReference type="EMBL" id="KAF3485589.1"/>
    </source>
</evidence>
<dbReference type="EMBL" id="QGKX02002183">
    <property type="protein sequence ID" value="KAF3485589.1"/>
    <property type="molecule type" value="Genomic_DNA"/>
</dbReference>
<name>A0A8S9MVW4_BRACR</name>
<evidence type="ECO:0008006" key="3">
    <source>
        <dbReference type="Google" id="ProtNLM"/>
    </source>
</evidence>
<comment type="caution">
    <text evidence="1">The sequence shown here is derived from an EMBL/GenBank/DDBJ whole genome shotgun (WGS) entry which is preliminary data.</text>
</comment>
<dbReference type="InterPro" id="IPR008551">
    <property type="entry name" value="TANGO2"/>
</dbReference>
<organism evidence="1 2">
    <name type="scientific">Brassica cretica</name>
    <name type="common">Mustard</name>
    <dbReference type="NCBI Taxonomy" id="69181"/>
    <lineage>
        <taxon>Eukaryota</taxon>
        <taxon>Viridiplantae</taxon>
        <taxon>Streptophyta</taxon>
        <taxon>Embryophyta</taxon>
        <taxon>Tracheophyta</taxon>
        <taxon>Spermatophyta</taxon>
        <taxon>Magnoliopsida</taxon>
        <taxon>eudicotyledons</taxon>
        <taxon>Gunneridae</taxon>
        <taxon>Pentapetalae</taxon>
        <taxon>rosids</taxon>
        <taxon>malvids</taxon>
        <taxon>Brassicales</taxon>
        <taxon>Brassicaceae</taxon>
        <taxon>Brassiceae</taxon>
        <taxon>Brassica</taxon>
    </lineage>
</organism>
<accession>A0A8S9MVW4</accession>
<reference evidence="1" key="1">
    <citation type="submission" date="2019-12" db="EMBL/GenBank/DDBJ databases">
        <title>Genome sequencing and annotation of Brassica cretica.</title>
        <authorList>
            <person name="Studholme D.J."/>
            <person name="Sarris P."/>
        </authorList>
    </citation>
    <scope>NUCLEOTIDE SEQUENCE</scope>
    <source>
        <strain evidence="1">PFS-109/04</strain>
        <tissue evidence="1">Leaf</tissue>
    </source>
</reference>
<gene>
    <name evidence="1" type="ORF">F2Q69_00058082</name>
</gene>
<sequence>MCIAVFLWQSHPLYPFLLFLNRDEYLNRATEALRWWQDGETLGGRDLVGGGTWLGCNRHGRIAFLTNFRETSSIPDAKSRGDLPLRYLQSQKSPAEFAEEIEKEASLYNGFNLVVAHVFSKSMFYVTNRPLSQQQLVTLVSPGIHVLSNANLDSPWPKVHAPLSTSFLFLHLLTSLALLLCLQCLRLRDGFNQLLTQHPGGEFPVKTMVEEVMTDTVKDQEPDLPHVFPPDTEYHLSSIFVDVSRPAGRYGTRSISALTIKSHGQVCFYERHLQPGGGSWKELTQHFVIQNQTST</sequence>
<evidence type="ECO:0000313" key="2">
    <source>
        <dbReference type="Proteomes" id="UP000712600"/>
    </source>
</evidence>
<protein>
    <recommendedName>
        <fullName evidence="3">Transport and Golgi organization 2 homolog</fullName>
    </recommendedName>
</protein>
<dbReference type="Pfam" id="PF05742">
    <property type="entry name" value="TANGO2"/>
    <property type="match status" value="2"/>
</dbReference>
<dbReference type="AlphaFoldDB" id="A0A8S9MVW4"/>